<dbReference type="Proteomes" id="UP000448908">
    <property type="component" value="Unassembled WGS sequence"/>
</dbReference>
<protein>
    <submittedName>
        <fullName evidence="5">Tetratricopeptide repeat protein</fullName>
    </submittedName>
</protein>
<evidence type="ECO:0000313" key="7">
    <source>
        <dbReference type="EMBL" id="MTV01228.1"/>
    </source>
</evidence>
<name>A0A351DZ08_9BACT</name>
<keyword evidence="1" id="KW-0677">Repeat</keyword>
<dbReference type="RefSeq" id="WP_005634890.1">
    <property type="nucleotide sequence ID" value="NZ_BAABYG010000001.1"/>
</dbReference>
<evidence type="ECO:0000256" key="2">
    <source>
        <dbReference type="ARBA" id="ARBA00022803"/>
    </source>
</evidence>
<proteinExistence type="predicted"/>
<evidence type="ECO:0000313" key="10">
    <source>
        <dbReference type="EMBL" id="RHC90277.1"/>
    </source>
</evidence>
<dbReference type="InterPro" id="IPR019734">
    <property type="entry name" value="TPR_rpt"/>
</dbReference>
<dbReference type="OrthoDB" id="1013907at2"/>
<evidence type="ECO:0000313" key="14">
    <source>
        <dbReference type="Proteomes" id="UP000285173"/>
    </source>
</evidence>
<reference evidence="16 17" key="2">
    <citation type="journal article" date="2019" name="Nat. Med.">
        <title>A library of human gut bacterial isolates paired with longitudinal multiomics data enables mechanistic microbiome research.</title>
        <authorList>
            <person name="Poyet M."/>
            <person name="Groussin M."/>
            <person name="Gibbons S.M."/>
            <person name="Avila-Pacheco J."/>
            <person name="Jiang X."/>
            <person name="Kearney S.M."/>
            <person name="Perrotta A.R."/>
            <person name="Berdy B."/>
            <person name="Zhao S."/>
            <person name="Lieberman T.D."/>
            <person name="Swanson P.K."/>
            <person name="Smith M."/>
            <person name="Roesemann S."/>
            <person name="Alexander J.E."/>
            <person name="Rich S.A."/>
            <person name="Livny J."/>
            <person name="Vlamakis H."/>
            <person name="Clish C."/>
            <person name="Bullock K."/>
            <person name="Deik A."/>
            <person name="Scott J."/>
            <person name="Pierce K.A."/>
            <person name="Xavier R.J."/>
            <person name="Alm E.J."/>
        </authorList>
    </citation>
    <scope>NUCLEOTIDE SEQUENCE [LARGE SCALE GENOMIC DNA]</scope>
    <source>
        <strain evidence="7 18">BIOML-A11</strain>
        <strain evidence="6 17">BIOML-A16</strain>
        <strain evidence="5 16">BIOML-A25</strain>
    </source>
</reference>
<evidence type="ECO:0000313" key="6">
    <source>
        <dbReference type="EMBL" id="MTU68760.1"/>
    </source>
</evidence>
<feature type="repeat" description="TPR" evidence="3">
    <location>
        <begin position="127"/>
        <end position="160"/>
    </location>
</feature>
<dbReference type="GeneID" id="49204445"/>
<dbReference type="EMBL" id="WNDA01000008">
    <property type="protein sequence ID" value="MTU68760.1"/>
    <property type="molecule type" value="Genomic_DNA"/>
</dbReference>
<evidence type="ECO:0000313" key="18">
    <source>
        <dbReference type="Proteomes" id="UP000482671"/>
    </source>
</evidence>
<dbReference type="PANTHER" id="PTHR44858:SF1">
    <property type="entry name" value="UDP-N-ACETYLGLUCOSAMINE--PEPTIDE N-ACETYLGLUCOSAMINYLTRANSFERASE SPINDLY-RELATED"/>
    <property type="match status" value="1"/>
</dbReference>
<reference evidence="12 13" key="1">
    <citation type="submission" date="2018-08" db="EMBL/GenBank/DDBJ databases">
        <title>A genome reference for cultivated species of the human gut microbiota.</title>
        <authorList>
            <person name="Zou Y."/>
            <person name="Xue W."/>
            <person name="Luo G."/>
        </authorList>
    </citation>
    <scope>NUCLEOTIDE SEQUENCE [LARGE SCALE GENOMIC DNA]</scope>
    <source>
        <strain evidence="11 13">AM16-50</strain>
        <strain evidence="10 15">AM34-17</strain>
        <strain evidence="9 14">AM50-15</strain>
        <strain evidence="8 12">OM05-11AA</strain>
    </source>
</reference>
<evidence type="ECO:0000313" key="11">
    <source>
        <dbReference type="EMBL" id="RHH75299.1"/>
    </source>
</evidence>
<comment type="caution">
    <text evidence="10">The sequence shown here is derived from an EMBL/GenBank/DDBJ whole genome shotgun (WGS) entry which is preliminary data.</text>
</comment>
<evidence type="ECO:0000313" key="13">
    <source>
        <dbReference type="Proteomes" id="UP000283732"/>
    </source>
</evidence>
<dbReference type="Gene3D" id="1.25.40.10">
    <property type="entry name" value="Tetratricopeptide repeat domain"/>
    <property type="match status" value="2"/>
</dbReference>
<dbReference type="PROSITE" id="PS50005">
    <property type="entry name" value="TPR"/>
    <property type="match status" value="2"/>
</dbReference>
<accession>A0A351DZ08</accession>
<evidence type="ECO:0000313" key="5">
    <source>
        <dbReference type="EMBL" id="MTU29766.1"/>
    </source>
</evidence>
<dbReference type="Proteomes" id="UP000285173">
    <property type="component" value="Unassembled WGS sequence"/>
</dbReference>
<organism evidence="10 15">
    <name type="scientific">Parabacteroides merdae</name>
    <dbReference type="NCBI Taxonomy" id="46503"/>
    <lineage>
        <taxon>Bacteria</taxon>
        <taxon>Pseudomonadati</taxon>
        <taxon>Bacteroidota</taxon>
        <taxon>Bacteroidia</taxon>
        <taxon>Bacteroidales</taxon>
        <taxon>Tannerellaceae</taxon>
        <taxon>Parabacteroides</taxon>
    </lineage>
</organism>
<dbReference type="SUPFAM" id="SSF48452">
    <property type="entry name" value="TPR-like"/>
    <property type="match status" value="1"/>
</dbReference>
<evidence type="ECO:0000313" key="4">
    <source>
        <dbReference type="EMBL" id="GKH70591.1"/>
    </source>
</evidence>
<evidence type="ECO:0000313" key="9">
    <source>
        <dbReference type="EMBL" id="RGZ50055.1"/>
    </source>
</evidence>
<keyword evidence="2 3" id="KW-0802">TPR repeat</keyword>
<dbReference type="AlphaFoldDB" id="A0A351DZ08"/>
<evidence type="ECO:0000313" key="17">
    <source>
        <dbReference type="Proteomes" id="UP000448908"/>
    </source>
</evidence>
<dbReference type="SMART" id="SM00028">
    <property type="entry name" value="TPR"/>
    <property type="match status" value="6"/>
</dbReference>
<feature type="repeat" description="TPR" evidence="3">
    <location>
        <begin position="93"/>
        <end position="126"/>
    </location>
</feature>
<dbReference type="EMBL" id="QRKC01000008">
    <property type="protein sequence ID" value="RHH75299.1"/>
    <property type="molecule type" value="Genomic_DNA"/>
</dbReference>
<sequence length="275" mass="31821">MRTFLIIIGLFLFIGNSFAQSYEELIEKSYDFVDKGDLVSAEESLKAAMRKEPANPLNYALLTNLGTIQRRQGKLQEALISYTSALSGHTKNITILENRASLYTELGETEKALNDYNTLLIENPEHQEALYCRGLLYIQLQNYMWAEQDFDKILEVNEKSVRARLGHAILEKMRGNYDESERIFNYLISEMPRDWILYEGRADLYFMMGKNARAMADIEKVFTESEPTANLYVLRGKIKLAQYEKERAALDFKKAESMGYNKEVIKELLKLTMNN</sequence>
<evidence type="ECO:0000313" key="8">
    <source>
        <dbReference type="EMBL" id="RGN52398.1"/>
    </source>
</evidence>
<dbReference type="InterPro" id="IPR011990">
    <property type="entry name" value="TPR-like_helical_dom_sf"/>
</dbReference>
<dbReference type="STRING" id="46503.ERS852463_02961"/>
<dbReference type="Proteomes" id="UP000286260">
    <property type="component" value="Unassembled WGS sequence"/>
</dbReference>
<dbReference type="Proteomes" id="UP001055114">
    <property type="component" value="Unassembled WGS sequence"/>
</dbReference>
<dbReference type="Pfam" id="PF13432">
    <property type="entry name" value="TPR_16"/>
    <property type="match status" value="2"/>
</dbReference>
<dbReference type="PANTHER" id="PTHR44858">
    <property type="entry name" value="TETRATRICOPEPTIDE REPEAT PROTEIN 6"/>
    <property type="match status" value="1"/>
</dbReference>
<dbReference type="EMBL" id="BQNZ01000001">
    <property type="protein sequence ID" value="GKH70591.1"/>
    <property type="molecule type" value="Genomic_DNA"/>
</dbReference>
<dbReference type="InterPro" id="IPR050498">
    <property type="entry name" value="Ycf3"/>
</dbReference>
<gene>
    <name evidence="4" type="ORF">CE91St3_04540</name>
    <name evidence="11" type="ORF">DW191_15520</name>
    <name evidence="10" type="ORF">DW828_01735</name>
    <name evidence="9" type="ORF">DW986_04790</name>
    <name evidence="8" type="ORF">DXB61_06950</name>
    <name evidence="5" type="ORF">GMD66_11240</name>
    <name evidence="6" type="ORF">GMD92_06655</name>
    <name evidence="7" type="ORF">GME02_06015</name>
</gene>
<dbReference type="EMBL" id="QSII01000001">
    <property type="protein sequence ID" value="RHC90277.1"/>
    <property type="molecule type" value="Genomic_DNA"/>
</dbReference>
<dbReference type="Proteomes" id="UP000482671">
    <property type="component" value="Unassembled WGS sequence"/>
</dbReference>
<dbReference type="Proteomes" id="UP000283732">
    <property type="component" value="Unassembled WGS sequence"/>
</dbReference>
<evidence type="ECO:0000256" key="3">
    <source>
        <dbReference type="PROSITE-ProRule" id="PRU00339"/>
    </source>
</evidence>
<dbReference type="EMBL" id="WNDD01000005">
    <property type="protein sequence ID" value="MTV01228.1"/>
    <property type="molecule type" value="Genomic_DNA"/>
</dbReference>
<dbReference type="EMBL" id="WNCR01000004">
    <property type="protein sequence ID" value="MTU29766.1"/>
    <property type="molecule type" value="Genomic_DNA"/>
</dbReference>
<reference evidence="4" key="3">
    <citation type="submission" date="2022-01" db="EMBL/GenBank/DDBJ databases">
        <title>Novel bile acid biosynthetic pathways are enriched in the microbiome of centenarians.</title>
        <authorList>
            <person name="Sato Y."/>
            <person name="Atarashi K."/>
            <person name="Plichta R.D."/>
            <person name="Arai Y."/>
            <person name="Sasajima S."/>
            <person name="Kearney M.S."/>
            <person name="Suda W."/>
            <person name="Takeshita K."/>
            <person name="Sasaki T."/>
            <person name="Okamoto S."/>
            <person name="Skelly N.A."/>
            <person name="Okamura Y."/>
            <person name="Vlamakis H."/>
            <person name="Li Y."/>
            <person name="Tanoue T."/>
            <person name="Takei H."/>
            <person name="Nittono H."/>
            <person name="Narushima S."/>
            <person name="Irie J."/>
            <person name="Itoh H."/>
            <person name="Moriya K."/>
            <person name="Sugiura Y."/>
            <person name="Suematsu M."/>
            <person name="Moritoki N."/>
            <person name="Shibata S."/>
            <person name="Littman R.D."/>
            <person name="Fischbach A.M."/>
            <person name="Uwamino Y."/>
            <person name="Inoue T."/>
            <person name="Honda A."/>
            <person name="Hattori M."/>
            <person name="Murai T."/>
            <person name="Xavier J.R."/>
            <person name="Hirose N."/>
            <person name="Honda K."/>
        </authorList>
    </citation>
    <scope>NUCLEOTIDE SEQUENCE</scope>
    <source>
        <strain evidence="4">CE91-St3</strain>
    </source>
</reference>
<dbReference type="EMBL" id="QSUP01000006">
    <property type="protein sequence ID" value="RGN52398.1"/>
    <property type="molecule type" value="Genomic_DNA"/>
</dbReference>
<dbReference type="Proteomes" id="UP000261088">
    <property type="component" value="Unassembled WGS sequence"/>
</dbReference>
<evidence type="ECO:0000313" key="16">
    <source>
        <dbReference type="Proteomes" id="UP000437446"/>
    </source>
</evidence>
<evidence type="ECO:0000313" key="15">
    <source>
        <dbReference type="Proteomes" id="UP000286260"/>
    </source>
</evidence>
<dbReference type="Proteomes" id="UP000437446">
    <property type="component" value="Unassembled WGS sequence"/>
</dbReference>
<dbReference type="EMBL" id="QSEF01000005">
    <property type="protein sequence ID" value="RGZ50055.1"/>
    <property type="molecule type" value="Genomic_DNA"/>
</dbReference>
<evidence type="ECO:0000313" key="12">
    <source>
        <dbReference type="Proteomes" id="UP000261088"/>
    </source>
</evidence>
<evidence type="ECO:0000256" key="1">
    <source>
        <dbReference type="ARBA" id="ARBA00022737"/>
    </source>
</evidence>